<dbReference type="Proteomes" id="UP001274896">
    <property type="component" value="Unassembled WGS sequence"/>
</dbReference>
<evidence type="ECO:0000259" key="3">
    <source>
        <dbReference type="Pfam" id="PF00078"/>
    </source>
</evidence>
<protein>
    <recommendedName>
        <fullName evidence="2">ribonuclease H</fullName>
        <ecNumber evidence="2">3.1.26.4</ecNumber>
    </recommendedName>
</protein>
<organism evidence="4 5">
    <name type="scientific">Hemibagrus guttatus</name>
    <dbReference type="NCBI Taxonomy" id="175788"/>
    <lineage>
        <taxon>Eukaryota</taxon>
        <taxon>Metazoa</taxon>
        <taxon>Chordata</taxon>
        <taxon>Craniata</taxon>
        <taxon>Vertebrata</taxon>
        <taxon>Euteleostomi</taxon>
        <taxon>Actinopterygii</taxon>
        <taxon>Neopterygii</taxon>
        <taxon>Teleostei</taxon>
        <taxon>Ostariophysi</taxon>
        <taxon>Siluriformes</taxon>
        <taxon>Bagridae</taxon>
        <taxon>Hemibagrus</taxon>
    </lineage>
</organism>
<evidence type="ECO:0000313" key="4">
    <source>
        <dbReference type="EMBL" id="KAK3509956.1"/>
    </source>
</evidence>
<accession>A0AAE0UL88</accession>
<dbReference type="AlphaFoldDB" id="A0AAE0UL88"/>
<evidence type="ECO:0000256" key="1">
    <source>
        <dbReference type="ARBA" id="ARBA00010879"/>
    </source>
</evidence>
<dbReference type="PANTHER" id="PTHR37984:SF5">
    <property type="entry name" value="PROTEIN NYNRIN-LIKE"/>
    <property type="match status" value="1"/>
</dbReference>
<comment type="caution">
    <text evidence="4">The sequence shown here is derived from an EMBL/GenBank/DDBJ whole genome shotgun (WGS) entry which is preliminary data.</text>
</comment>
<dbReference type="Gene3D" id="3.30.70.270">
    <property type="match status" value="1"/>
</dbReference>
<dbReference type="EMBL" id="JAUCMX010000026">
    <property type="protein sequence ID" value="KAK3509956.1"/>
    <property type="molecule type" value="Genomic_DNA"/>
</dbReference>
<gene>
    <name evidence="4" type="ORF">QTP70_023785</name>
</gene>
<comment type="similarity">
    <text evidence="1">Belongs to the beta type-B retroviral polymerase family. HERV class-II K(HML-2) pol subfamily.</text>
</comment>
<dbReference type="InterPro" id="IPR050951">
    <property type="entry name" value="Retrovirus_Pol_polyprotein"/>
</dbReference>
<evidence type="ECO:0000256" key="2">
    <source>
        <dbReference type="ARBA" id="ARBA00012180"/>
    </source>
</evidence>
<evidence type="ECO:0000313" key="5">
    <source>
        <dbReference type="Proteomes" id="UP001274896"/>
    </source>
</evidence>
<dbReference type="InterPro" id="IPR043128">
    <property type="entry name" value="Rev_trsase/Diguanyl_cyclase"/>
</dbReference>
<dbReference type="InterPro" id="IPR000477">
    <property type="entry name" value="RT_dom"/>
</dbReference>
<dbReference type="GO" id="GO:0004523">
    <property type="term" value="F:RNA-DNA hybrid ribonuclease activity"/>
    <property type="evidence" value="ECO:0007669"/>
    <property type="project" value="UniProtKB-EC"/>
</dbReference>
<feature type="domain" description="Reverse transcriptase" evidence="3">
    <location>
        <begin position="36"/>
        <end position="105"/>
    </location>
</feature>
<dbReference type="Pfam" id="PF00078">
    <property type="entry name" value="RVT_1"/>
    <property type="match status" value="1"/>
</dbReference>
<sequence>IMPRPCLTTSVKSPGTTTVVTLPSEYHDLREVVKSRAMDEYIEEALAARYIRPLYIDDILIYSTSLEDHVCHVRMVLSHLLQHNLYVKFEKCKFHCKTITFLGYVLSQEGVEMDQAKVQAVTKSYSVSWGSPTFTDILYTIIAL</sequence>
<dbReference type="SUPFAM" id="SSF56672">
    <property type="entry name" value="DNA/RNA polymerases"/>
    <property type="match status" value="1"/>
</dbReference>
<reference evidence="4" key="1">
    <citation type="submission" date="2023-06" db="EMBL/GenBank/DDBJ databases">
        <title>Male Hemibagrus guttatus genome.</title>
        <authorList>
            <person name="Bian C."/>
        </authorList>
    </citation>
    <scope>NUCLEOTIDE SEQUENCE</scope>
    <source>
        <strain evidence="4">Male_cb2023</strain>
        <tissue evidence="4">Muscle</tissue>
    </source>
</reference>
<dbReference type="InterPro" id="IPR043502">
    <property type="entry name" value="DNA/RNA_pol_sf"/>
</dbReference>
<dbReference type="PANTHER" id="PTHR37984">
    <property type="entry name" value="PROTEIN CBG26694"/>
    <property type="match status" value="1"/>
</dbReference>
<proteinExistence type="inferred from homology"/>
<name>A0AAE0UL88_9TELE</name>
<dbReference type="EC" id="3.1.26.4" evidence="2"/>
<keyword evidence="5" id="KW-1185">Reference proteome</keyword>
<feature type="non-terminal residue" evidence="4">
    <location>
        <position position="1"/>
    </location>
</feature>